<evidence type="ECO:0000256" key="4">
    <source>
        <dbReference type="ARBA" id="ARBA00022692"/>
    </source>
</evidence>
<evidence type="ECO:0000256" key="6">
    <source>
        <dbReference type="ARBA" id="ARBA00023136"/>
    </source>
</evidence>
<evidence type="ECO:0000256" key="9">
    <source>
        <dbReference type="RuleBase" id="RU003612"/>
    </source>
</evidence>
<dbReference type="InterPro" id="IPR011919">
    <property type="entry name" value="Cell_div_ZipA"/>
</dbReference>
<dbReference type="OrthoDB" id="7054914at2"/>
<protein>
    <recommendedName>
        <fullName evidence="8 9">Cell division protein ZipA</fullName>
    </recommendedName>
</protein>
<dbReference type="PATRIC" id="fig|267850.7.peg.1189"/>
<dbReference type="Proteomes" id="UP000027318">
    <property type="component" value="Unassembled WGS sequence"/>
</dbReference>
<dbReference type="InterPro" id="IPR036765">
    <property type="entry name" value="ZipA_FtsZ-bd_C_sf"/>
</dbReference>
<evidence type="ECO:0000313" key="12">
    <source>
        <dbReference type="EMBL" id="KDE40602.1"/>
    </source>
</evidence>
<dbReference type="Gene3D" id="3.30.1400.10">
    <property type="entry name" value="ZipA, C-terminal FtsZ-binding domain"/>
    <property type="match status" value="1"/>
</dbReference>
<dbReference type="SMART" id="SM00771">
    <property type="entry name" value="ZipA_C"/>
    <property type="match status" value="1"/>
</dbReference>
<dbReference type="SUPFAM" id="SSF64383">
    <property type="entry name" value="Cell-division protein ZipA, C-terminal domain"/>
    <property type="match status" value="1"/>
</dbReference>
<evidence type="ECO:0000256" key="10">
    <source>
        <dbReference type="SAM" id="MobiDB-lite"/>
    </source>
</evidence>
<feature type="region of interest" description="Disordered" evidence="10">
    <location>
        <begin position="198"/>
        <end position="382"/>
    </location>
</feature>
<feature type="compositionally biased region" description="Low complexity" evidence="10">
    <location>
        <begin position="464"/>
        <end position="483"/>
    </location>
</feature>
<feature type="compositionally biased region" description="Basic and acidic residues" evidence="10">
    <location>
        <begin position="297"/>
        <end position="321"/>
    </location>
</feature>
<accession>A0A063Y893</accession>
<keyword evidence="6 8" id="KW-0472">Membrane</keyword>
<feature type="compositionally biased region" description="Acidic residues" evidence="10">
    <location>
        <begin position="268"/>
        <end position="283"/>
    </location>
</feature>
<proteinExistence type="inferred from homology"/>
<comment type="subunit">
    <text evidence="8">Interacts with FtsZ via their C-terminal domains.</text>
</comment>
<comment type="similarity">
    <text evidence="8 9">Belongs to the ZipA family.</text>
</comment>
<evidence type="ECO:0000256" key="5">
    <source>
        <dbReference type="ARBA" id="ARBA00022989"/>
    </source>
</evidence>
<dbReference type="HAMAP" id="MF_00509">
    <property type="entry name" value="ZipA"/>
    <property type="match status" value="1"/>
</dbReference>
<dbReference type="PANTHER" id="PTHR38685">
    <property type="entry name" value="CELL DIVISION PROTEIN ZIPA"/>
    <property type="match status" value="1"/>
</dbReference>
<feature type="transmembrane region" description="Helical" evidence="8">
    <location>
        <begin position="6"/>
        <end position="25"/>
    </location>
</feature>
<evidence type="ECO:0000256" key="2">
    <source>
        <dbReference type="ARBA" id="ARBA00022519"/>
    </source>
</evidence>
<dbReference type="EMBL" id="JMSZ01000016">
    <property type="protein sequence ID" value="KDE40602.1"/>
    <property type="molecule type" value="Genomic_DNA"/>
</dbReference>
<dbReference type="GO" id="GO:0043093">
    <property type="term" value="P:FtsZ-dependent cytokinesis"/>
    <property type="evidence" value="ECO:0007669"/>
    <property type="project" value="UniProtKB-UniRule"/>
</dbReference>
<keyword evidence="13" id="KW-1185">Reference proteome</keyword>
<dbReference type="InterPro" id="IPR007449">
    <property type="entry name" value="ZipA_FtsZ-bd_C"/>
</dbReference>
<dbReference type="GO" id="GO:0000917">
    <property type="term" value="P:division septum assembly"/>
    <property type="evidence" value="ECO:0007669"/>
    <property type="project" value="TreeGrafter"/>
</dbReference>
<keyword evidence="5 8" id="KW-1133">Transmembrane helix</keyword>
<evidence type="ECO:0000256" key="8">
    <source>
        <dbReference type="HAMAP-Rule" id="MF_00509"/>
    </source>
</evidence>
<evidence type="ECO:0000256" key="1">
    <source>
        <dbReference type="ARBA" id="ARBA00022475"/>
    </source>
</evidence>
<dbReference type="Pfam" id="PF04354">
    <property type="entry name" value="ZipA_C"/>
    <property type="match status" value="1"/>
</dbReference>
<dbReference type="GO" id="GO:0005886">
    <property type="term" value="C:plasma membrane"/>
    <property type="evidence" value="ECO:0007669"/>
    <property type="project" value="UniProtKB-SubCell"/>
</dbReference>
<feature type="region of interest" description="Disordered" evidence="10">
    <location>
        <begin position="403"/>
        <end position="435"/>
    </location>
</feature>
<evidence type="ECO:0000256" key="3">
    <source>
        <dbReference type="ARBA" id="ARBA00022618"/>
    </source>
</evidence>
<comment type="function">
    <text evidence="8 9">Essential cell division protein that stabilizes the FtsZ protofilaments by cross-linking them and that serves as a cytoplasmic membrane anchor for the Z ring. Also required for the recruitment to the septal ring of downstream cell division proteins.</text>
</comment>
<sequence>MEISLREWLIIGGILVIALILFDGWRRIRANRNRLRLDIDKTLSEISDTEHHNPELPNGGARVRSLSATPAFVPEAELRFTSEINEPSLTAEDQAPPKPAVVVSEADPELDPPVEQAVEQAWRAEPDFDPVELQSSMLDDIGSAVEQPAVTGEKPWIAETYSGVRSEELTSEELSTEDHLAEMPPLVEDDVIVEAQAEAAFEPEYQNRFQSEEPEPEPEPEFKSEPAFEVESEVESEVEPESAPYLPEQVMDEPAVSPAAFQPVESEPLQETEEAPAEEESLEWDPALEQAFQLDEQPVRREPQEPSAVKKEPSAVKKEPSAVKNEPSAIESKPSATSTRQPETTAQIDLSDLDPLFDDIPAMEFEPPVSAAASAVSEKDTEEPNLYLDLDLEQPIHQIMANKAAANKAAGREVTRRSAEKTRRRPTENPSFTLPLDTQHQDLFAVDESFVEEPFVEEQPDLPAPSVEAPPVAPTAPVKPAASEASRTAASAARKALTDLPDPDEVLVITVVGKDRQTLPGERLRRVVEACGMEYGDMSIFHRFEGEGIPSSLQFSMANAVNPGTFDLSTMGELETPAVSFFMSMREPRDPMTAYECMLATAETVAKNLNGDLLDEDRSVMREQTKEHYRQRIRDFEMQSRRRKLSR</sequence>
<feature type="region of interest" description="Disordered" evidence="10">
    <location>
        <begin position="455"/>
        <end position="483"/>
    </location>
</feature>
<dbReference type="AlphaFoldDB" id="A0A063Y893"/>
<feature type="compositionally biased region" description="Acidic residues" evidence="10">
    <location>
        <begin position="228"/>
        <end position="240"/>
    </location>
</feature>
<keyword evidence="2 8" id="KW-0997">Cell inner membrane</keyword>
<dbReference type="RefSeq" id="WP_036544847.1">
    <property type="nucleotide sequence ID" value="NZ_JMSZ01000016.1"/>
</dbReference>
<comment type="subcellular location">
    <subcellularLocation>
        <location evidence="8">Cell inner membrane</location>
        <topology evidence="8">Single-pass type I membrane protein</topology>
    </subcellularLocation>
    <text evidence="8">Localizes to the Z ring in an FtsZ-dependent manner.</text>
</comment>
<evidence type="ECO:0000256" key="7">
    <source>
        <dbReference type="ARBA" id="ARBA00023306"/>
    </source>
</evidence>
<evidence type="ECO:0000313" key="13">
    <source>
        <dbReference type="Proteomes" id="UP000027318"/>
    </source>
</evidence>
<dbReference type="STRING" id="267850.ADINL_1194"/>
<keyword evidence="1 8" id="KW-1003">Cell membrane</keyword>
<comment type="caution">
    <text evidence="12">The sequence shown here is derived from an EMBL/GenBank/DDBJ whole genome shotgun (WGS) entry which is preliminary data.</text>
</comment>
<feature type="compositionally biased region" description="Polar residues" evidence="10">
    <location>
        <begin position="334"/>
        <end position="348"/>
    </location>
</feature>
<reference evidence="12 13" key="1">
    <citation type="journal article" date="2005" name="Int. J. Syst. Evol. Microbiol.">
        <title>Nitrincola lacisaponensis gen. nov., sp. nov., a novel alkaliphilic bacterium isolated from an alkaline, saline lake.</title>
        <authorList>
            <person name="Dimitriu P.A."/>
            <person name="Shukla S.K."/>
            <person name="Conradt J."/>
            <person name="Marquez M.C."/>
            <person name="Ventosa A."/>
            <person name="Maglia A."/>
            <person name="Peyton B.M."/>
            <person name="Pinkart H.C."/>
            <person name="Mormile M.R."/>
        </authorList>
    </citation>
    <scope>NUCLEOTIDE SEQUENCE [LARGE SCALE GENOMIC DNA]</scope>
    <source>
        <strain evidence="12 13">4CA</strain>
    </source>
</reference>
<keyword evidence="3 8" id="KW-0132">Cell division</keyword>
<organism evidence="12 13">
    <name type="scientific">Nitrincola lacisaponensis</name>
    <dbReference type="NCBI Taxonomy" id="267850"/>
    <lineage>
        <taxon>Bacteria</taxon>
        <taxon>Pseudomonadati</taxon>
        <taxon>Pseudomonadota</taxon>
        <taxon>Gammaproteobacteria</taxon>
        <taxon>Oceanospirillales</taxon>
        <taxon>Oceanospirillaceae</taxon>
        <taxon>Nitrincola</taxon>
    </lineage>
</organism>
<name>A0A063Y893_9GAMM</name>
<feature type="compositionally biased region" description="Basic and acidic residues" evidence="10">
    <location>
        <begin position="410"/>
        <end position="427"/>
    </location>
</feature>
<keyword evidence="7 8" id="KW-0131">Cell cycle</keyword>
<gene>
    <name evidence="8" type="primary">zipA</name>
    <name evidence="12" type="ORF">ADINL_1194</name>
</gene>
<evidence type="ECO:0000259" key="11">
    <source>
        <dbReference type="SMART" id="SM00771"/>
    </source>
</evidence>
<keyword evidence="4 8" id="KW-0812">Transmembrane</keyword>
<dbReference type="NCBIfam" id="TIGR02205">
    <property type="entry name" value="septum_zipA"/>
    <property type="match status" value="1"/>
</dbReference>
<dbReference type="PANTHER" id="PTHR38685:SF1">
    <property type="entry name" value="CELL DIVISION PROTEIN ZIPA"/>
    <property type="match status" value="1"/>
</dbReference>
<dbReference type="GO" id="GO:0032153">
    <property type="term" value="C:cell division site"/>
    <property type="evidence" value="ECO:0007669"/>
    <property type="project" value="UniProtKB-UniRule"/>
</dbReference>
<feature type="domain" description="ZipA C-terminal FtsZ-binding" evidence="11">
    <location>
        <begin position="503"/>
        <end position="633"/>
    </location>
</feature>